<dbReference type="GO" id="GO:0030435">
    <property type="term" value="P:sporulation resulting in formation of a cellular spore"/>
    <property type="evidence" value="ECO:0007669"/>
    <property type="project" value="InterPro"/>
</dbReference>
<organism evidence="3 4">
    <name type="scientific">Candidatus Ozemobacter sibiricus</name>
    <dbReference type="NCBI Taxonomy" id="2268124"/>
    <lineage>
        <taxon>Bacteria</taxon>
        <taxon>Candidatus Ozemobacteria</taxon>
        <taxon>Candidatus Ozemobacterales</taxon>
        <taxon>Candidatus Ozemobacteraceae</taxon>
        <taxon>Candidatus Ozemobacter</taxon>
    </lineage>
</organism>
<evidence type="ECO:0000259" key="2">
    <source>
        <dbReference type="Pfam" id="PF08486"/>
    </source>
</evidence>
<proteinExistence type="predicted"/>
<comment type="caution">
    <text evidence="3">The sequence shown here is derived from an EMBL/GenBank/DDBJ whole genome shotgun (WGS) entry which is preliminary data.</text>
</comment>
<gene>
    <name evidence="3" type="ORF">OZSIB_3076</name>
</gene>
<feature type="compositionally biased region" description="Polar residues" evidence="1">
    <location>
        <begin position="261"/>
        <end position="279"/>
    </location>
</feature>
<evidence type="ECO:0000256" key="1">
    <source>
        <dbReference type="SAM" id="MobiDB-lite"/>
    </source>
</evidence>
<feature type="compositionally biased region" description="Low complexity" evidence="1">
    <location>
        <begin position="229"/>
        <end position="258"/>
    </location>
</feature>
<dbReference type="PANTHER" id="PTHR30032">
    <property type="entry name" value="N-ACETYLMURAMOYL-L-ALANINE AMIDASE-RELATED"/>
    <property type="match status" value="1"/>
</dbReference>
<dbReference type="InterPro" id="IPR051922">
    <property type="entry name" value="Bact_Sporulation_Assoc"/>
</dbReference>
<feature type="region of interest" description="Disordered" evidence="1">
    <location>
        <begin position="229"/>
        <end position="297"/>
    </location>
</feature>
<sequence length="422" mass="45554">MFEIDGRPYRGAVELRVMPAGIAVINEVGIEDYLRGVVGAEISSLSPLETLRAQAVIARTYAVANRGKHGKDGFDLCAREHCQAYGGVKAERPVIDGAVRDTRGIIMISDGVPISTLYHATCGGMTSDNEKVFGGSPTSYLRRVKCPFCKAGTNYRWRREIRASAILARLREEGYAASRLWRVQLDSPAPLDRVDRLTFFTDRGPIPIKGTTFRRWFDLPSTTFQLARATPTARPAPARQPLAAATPARSHASHAAPSKLSPPSGSHPQPGTELRSPSQGYALPRPRLTTLPEPTPTALVVQSGAGLVRARRPPGGWMVLALAAAAPEQPATDAASRSGPLASPATPSRGEPLPPPLDASGTQDLVLDRESGDPIIPLLGRGYGHQVGLCQAGAVELGRRQWSYRQILAFYYSNVALRRLQY</sequence>
<feature type="domain" description="Sporulation stage II protein D amidase enhancer LytB N-terminal" evidence="2">
    <location>
        <begin position="21"/>
        <end position="107"/>
    </location>
</feature>
<evidence type="ECO:0000313" key="4">
    <source>
        <dbReference type="Proteomes" id="UP000252355"/>
    </source>
</evidence>
<protein>
    <submittedName>
        <fullName evidence="3">Sporulation protein SpoIID-related protein</fullName>
    </submittedName>
</protein>
<dbReference type="GO" id="GO:0030288">
    <property type="term" value="C:outer membrane-bounded periplasmic space"/>
    <property type="evidence" value="ECO:0007669"/>
    <property type="project" value="TreeGrafter"/>
</dbReference>
<feature type="region of interest" description="Disordered" evidence="1">
    <location>
        <begin position="330"/>
        <end position="360"/>
    </location>
</feature>
<dbReference type="Pfam" id="PF08486">
    <property type="entry name" value="SpoIID"/>
    <property type="match status" value="1"/>
</dbReference>
<dbReference type="InterPro" id="IPR013693">
    <property type="entry name" value="SpoIID/LytB_N"/>
</dbReference>
<feature type="compositionally biased region" description="Low complexity" evidence="1">
    <location>
        <begin position="282"/>
        <end position="297"/>
    </location>
</feature>
<dbReference type="Proteomes" id="UP000252355">
    <property type="component" value="Unassembled WGS sequence"/>
</dbReference>
<dbReference type="NCBIfam" id="TIGR02669">
    <property type="entry name" value="SpoIID_LytB"/>
    <property type="match status" value="1"/>
</dbReference>
<dbReference type="PANTHER" id="PTHR30032:SF4">
    <property type="entry name" value="AMIDASE ENHANCER"/>
    <property type="match status" value="1"/>
</dbReference>
<dbReference type="EMBL" id="QOQW01000034">
    <property type="protein sequence ID" value="RCK77265.1"/>
    <property type="molecule type" value="Genomic_DNA"/>
</dbReference>
<dbReference type="AlphaFoldDB" id="A0A367ZGQ2"/>
<reference evidence="3 4" key="1">
    <citation type="submission" date="2018-05" db="EMBL/GenBank/DDBJ databases">
        <title>A metagenomic window into the 2 km-deep terrestrial subsurface aquifer revealed taxonomically and functionally diverse microbial community comprising novel uncultured bacterial lineages.</title>
        <authorList>
            <person name="Kadnikov V.V."/>
            <person name="Mardanov A.V."/>
            <person name="Beletsky A.V."/>
            <person name="Banks D."/>
            <person name="Pimenov N.V."/>
            <person name="Frank Y.A."/>
            <person name="Karnachuk O.V."/>
            <person name="Ravin N.V."/>
        </authorList>
    </citation>
    <scope>NUCLEOTIDE SEQUENCE [LARGE SCALE GENOMIC DNA]</scope>
    <source>
        <strain evidence="3">BY5</strain>
    </source>
</reference>
<accession>A0A367ZGQ2</accession>
<name>A0A367ZGQ2_9BACT</name>
<dbReference type="InterPro" id="IPR013486">
    <property type="entry name" value="SpoIID/LytB"/>
</dbReference>
<evidence type="ECO:0000313" key="3">
    <source>
        <dbReference type="EMBL" id="RCK77265.1"/>
    </source>
</evidence>